<feature type="signal peptide" evidence="2">
    <location>
        <begin position="1"/>
        <end position="26"/>
    </location>
</feature>
<organism evidence="3 4">
    <name type="scientific">Colletotrichum spinosum</name>
    <dbReference type="NCBI Taxonomy" id="1347390"/>
    <lineage>
        <taxon>Eukaryota</taxon>
        <taxon>Fungi</taxon>
        <taxon>Dikarya</taxon>
        <taxon>Ascomycota</taxon>
        <taxon>Pezizomycotina</taxon>
        <taxon>Sordariomycetes</taxon>
        <taxon>Hypocreomycetidae</taxon>
        <taxon>Glomerellales</taxon>
        <taxon>Glomerellaceae</taxon>
        <taxon>Colletotrichum</taxon>
        <taxon>Colletotrichum orbiculare species complex</taxon>
    </lineage>
</organism>
<evidence type="ECO:0000256" key="1">
    <source>
        <dbReference type="SAM" id="MobiDB-lite"/>
    </source>
</evidence>
<reference evidence="3 4" key="1">
    <citation type="submission" date="2018-11" db="EMBL/GenBank/DDBJ databases">
        <title>Genome sequence and assembly of Colletotrichum spinosum.</title>
        <authorList>
            <person name="Gan P."/>
            <person name="Shirasu K."/>
        </authorList>
    </citation>
    <scope>NUCLEOTIDE SEQUENCE [LARGE SCALE GENOMIC DNA]</scope>
    <source>
        <strain evidence="3 4">CBS 515.97</strain>
    </source>
</reference>
<accession>A0A4R8PZN5</accession>
<gene>
    <name evidence="3" type="ORF">C8035_v005943</name>
</gene>
<evidence type="ECO:0000313" key="4">
    <source>
        <dbReference type="Proteomes" id="UP000295083"/>
    </source>
</evidence>
<name>A0A4R8PZN5_9PEZI</name>
<feature type="chain" id="PRO_5020710899" evidence="2">
    <location>
        <begin position="27"/>
        <end position="109"/>
    </location>
</feature>
<keyword evidence="2" id="KW-0732">Signal</keyword>
<proteinExistence type="predicted"/>
<protein>
    <submittedName>
        <fullName evidence="3">Uncharacterized protein</fullName>
    </submittedName>
</protein>
<evidence type="ECO:0000256" key="2">
    <source>
        <dbReference type="SAM" id="SignalP"/>
    </source>
</evidence>
<comment type="caution">
    <text evidence="3">The sequence shown here is derived from an EMBL/GenBank/DDBJ whole genome shotgun (WGS) entry which is preliminary data.</text>
</comment>
<evidence type="ECO:0000313" key="3">
    <source>
        <dbReference type="EMBL" id="TDZ31421.1"/>
    </source>
</evidence>
<feature type="region of interest" description="Disordered" evidence="1">
    <location>
        <begin position="63"/>
        <end position="91"/>
    </location>
</feature>
<dbReference type="EMBL" id="QAPG01000105">
    <property type="protein sequence ID" value="TDZ31421.1"/>
    <property type="molecule type" value="Genomic_DNA"/>
</dbReference>
<sequence>MRRQQNNLPGLRAAAVVFLAARAAEGKIFCATSRGEVVPESNCENTKAPGTFYMIRSDQELPLGSAIPPETEMNDSFYPTDRANARFPPDIEYGGFGKRQLDCDDGTGG</sequence>
<keyword evidence="4" id="KW-1185">Reference proteome</keyword>
<dbReference type="AlphaFoldDB" id="A0A4R8PZN5"/>
<dbReference type="Proteomes" id="UP000295083">
    <property type="component" value="Unassembled WGS sequence"/>
</dbReference>